<dbReference type="PROSITE" id="PS01182">
    <property type="entry name" value="GLYCOSYL_HYDROL_F35"/>
    <property type="match status" value="1"/>
</dbReference>
<dbReference type="AlphaFoldDB" id="A0A9W4P5M8"/>
<feature type="chain" id="PRO_5040920941" description="Beta-galactosidase" evidence="10">
    <location>
        <begin position="23"/>
        <end position="1018"/>
    </location>
</feature>
<dbReference type="Pfam" id="PF13363">
    <property type="entry name" value="BetaGal_dom3"/>
    <property type="match status" value="1"/>
</dbReference>
<feature type="domain" description="Beta-galactosidase" evidence="11">
    <location>
        <begin position="379"/>
        <end position="555"/>
    </location>
</feature>
<comment type="similarity">
    <text evidence="2 9">Belongs to the glycosyl hydrolase 35 family.</text>
</comment>
<organism evidence="12 13">
    <name type="scientific">Penicillium egyptiacum</name>
    <dbReference type="NCBI Taxonomy" id="1303716"/>
    <lineage>
        <taxon>Eukaryota</taxon>
        <taxon>Fungi</taxon>
        <taxon>Dikarya</taxon>
        <taxon>Ascomycota</taxon>
        <taxon>Pezizomycotina</taxon>
        <taxon>Eurotiomycetes</taxon>
        <taxon>Eurotiomycetidae</taxon>
        <taxon>Eurotiales</taxon>
        <taxon>Aspergillaceae</taxon>
        <taxon>Penicillium</taxon>
    </lineage>
</organism>
<dbReference type="InterPro" id="IPR001944">
    <property type="entry name" value="Glycoside_Hdrlase_35"/>
</dbReference>
<evidence type="ECO:0000256" key="4">
    <source>
        <dbReference type="ARBA" id="ARBA00022729"/>
    </source>
</evidence>
<dbReference type="Pfam" id="PF01301">
    <property type="entry name" value="Glyco_hydro_35"/>
    <property type="match status" value="2"/>
</dbReference>
<comment type="caution">
    <text evidence="12">The sequence shown here is derived from an EMBL/GenBank/DDBJ whole genome shotgun (WGS) entry which is preliminary data.</text>
</comment>
<keyword evidence="7 8" id="KW-0326">Glycosidase</keyword>
<dbReference type="Pfam" id="PF13364">
    <property type="entry name" value="BetaGal_ABD2"/>
    <property type="match status" value="2"/>
</dbReference>
<dbReference type="InterPro" id="IPR017853">
    <property type="entry name" value="GH"/>
</dbReference>
<dbReference type="InterPro" id="IPR036833">
    <property type="entry name" value="BetaGal_dom3_sf"/>
</dbReference>
<dbReference type="SMART" id="SM01029">
    <property type="entry name" value="BetaGal_dom2"/>
    <property type="match status" value="1"/>
</dbReference>
<dbReference type="InterPro" id="IPR019801">
    <property type="entry name" value="Glyco_hydro_35_CS"/>
</dbReference>
<dbReference type="SUPFAM" id="SSF49785">
    <property type="entry name" value="Galactose-binding domain-like"/>
    <property type="match status" value="2"/>
</dbReference>
<evidence type="ECO:0000256" key="2">
    <source>
        <dbReference type="ARBA" id="ARBA00009809"/>
    </source>
</evidence>
<evidence type="ECO:0000256" key="5">
    <source>
        <dbReference type="ARBA" id="ARBA00022801"/>
    </source>
</evidence>
<dbReference type="InterPro" id="IPR018954">
    <property type="entry name" value="Betagal_dom2"/>
</dbReference>
<dbReference type="OrthoDB" id="1657402at2759"/>
<dbReference type="Gene3D" id="3.20.20.80">
    <property type="entry name" value="Glycosidases"/>
    <property type="match status" value="1"/>
</dbReference>
<evidence type="ECO:0000256" key="10">
    <source>
        <dbReference type="SAM" id="SignalP"/>
    </source>
</evidence>
<dbReference type="InterPro" id="IPR031330">
    <property type="entry name" value="Gly_Hdrlase_35_cat"/>
</dbReference>
<keyword evidence="4 10" id="KW-0732">Signal</keyword>
<feature type="signal peptide" evidence="10">
    <location>
        <begin position="1"/>
        <end position="22"/>
    </location>
</feature>
<dbReference type="SUPFAM" id="SSF117100">
    <property type="entry name" value="Beta-galactosidase LacA, domain 3"/>
    <property type="match status" value="1"/>
</dbReference>
<keyword evidence="13" id="KW-1185">Reference proteome</keyword>
<evidence type="ECO:0000256" key="1">
    <source>
        <dbReference type="ARBA" id="ARBA00001412"/>
    </source>
</evidence>
<evidence type="ECO:0000313" key="13">
    <source>
        <dbReference type="Proteomes" id="UP001154252"/>
    </source>
</evidence>
<evidence type="ECO:0000256" key="3">
    <source>
        <dbReference type="ARBA" id="ARBA00012756"/>
    </source>
</evidence>
<dbReference type="PRINTS" id="PR00742">
    <property type="entry name" value="GLHYDRLASE35"/>
</dbReference>
<protein>
    <recommendedName>
        <fullName evidence="3 8">Beta-galactosidase</fullName>
        <ecNumber evidence="3 8">3.2.1.23</ecNumber>
    </recommendedName>
</protein>
<dbReference type="InterPro" id="IPR037110">
    <property type="entry name" value="Betagal_dom2_sf"/>
</dbReference>
<accession>A0A9W4P5M8</accession>
<dbReference type="Pfam" id="PF10435">
    <property type="entry name" value="BetaGal_dom2"/>
    <property type="match status" value="1"/>
</dbReference>
<dbReference type="PANTHER" id="PTHR23421">
    <property type="entry name" value="BETA-GALACTOSIDASE RELATED"/>
    <property type="match status" value="1"/>
</dbReference>
<dbReference type="Gene3D" id="2.60.120.260">
    <property type="entry name" value="Galactose-binding domain-like"/>
    <property type="match status" value="3"/>
</dbReference>
<dbReference type="Proteomes" id="UP001154252">
    <property type="component" value="Unassembled WGS sequence"/>
</dbReference>
<dbReference type="SUPFAM" id="SSF51445">
    <property type="entry name" value="(Trans)glycosidases"/>
    <property type="match status" value="1"/>
</dbReference>
<dbReference type="InterPro" id="IPR025300">
    <property type="entry name" value="BetaGal_jelly_roll_dom"/>
</dbReference>
<dbReference type="GO" id="GO:0004565">
    <property type="term" value="F:beta-galactosidase activity"/>
    <property type="evidence" value="ECO:0007669"/>
    <property type="project" value="UniProtKB-EC"/>
</dbReference>
<comment type="catalytic activity">
    <reaction evidence="1 8">
        <text>Hydrolysis of terminal non-reducing beta-D-galactose residues in beta-D-galactosides.</text>
        <dbReference type="EC" id="3.2.1.23"/>
    </reaction>
</comment>
<evidence type="ECO:0000256" key="8">
    <source>
        <dbReference type="RuleBase" id="RU000675"/>
    </source>
</evidence>
<evidence type="ECO:0000256" key="6">
    <source>
        <dbReference type="ARBA" id="ARBA00023180"/>
    </source>
</evidence>
<dbReference type="GO" id="GO:0005975">
    <property type="term" value="P:carbohydrate metabolic process"/>
    <property type="evidence" value="ECO:0007669"/>
    <property type="project" value="InterPro"/>
</dbReference>
<reference evidence="12" key="1">
    <citation type="submission" date="2021-07" db="EMBL/GenBank/DDBJ databases">
        <authorList>
            <person name="Branca A.L. A."/>
        </authorList>
    </citation>
    <scope>NUCLEOTIDE SEQUENCE</scope>
</reference>
<dbReference type="SUPFAM" id="SSF51011">
    <property type="entry name" value="Glycosyl hydrolase domain"/>
    <property type="match status" value="1"/>
</dbReference>
<dbReference type="InterPro" id="IPR008979">
    <property type="entry name" value="Galactose-bd-like_sf"/>
</dbReference>
<keyword evidence="6" id="KW-0325">Glycoprotein</keyword>
<evidence type="ECO:0000313" key="12">
    <source>
        <dbReference type="EMBL" id="CAG8902480.1"/>
    </source>
</evidence>
<dbReference type="Gene3D" id="2.60.390.10">
    <property type="entry name" value="Beta-galactosidase, domain 3"/>
    <property type="match status" value="1"/>
</dbReference>
<dbReference type="FunFam" id="2.102.20.10:FF:000001">
    <property type="entry name" value="Beta-galactosidase A"/>
    <property type="match status" value="1"/>
</dbReference>
<dbReference type="FunFam" id="2.60.120.260:FF:000065">
    <property type="entry name" value="Beta-galactosidase A"/>
    <property type="match status" value="1"/>
</dbReference>
<keyword evidence="5 8" id="KW-0378">Hydrolase</keyword>
<proteinExistence type="inferred from homology"/>
<name>A0A9W4P5M8_9EURO</name>
<dbReference type="EMBL" id="CAJVRC010000876">
    <property type="protein sequence ID" value="CAG8902480.1"/>
    <property type="molecule type" value="Genomic_DNA"/>
</dbReference>
<gene>
    <name evidence="12" type="ORF">PEGY_LOCUS6793</name>
</gene>
<dbReference type="Gene3D" id="2.102.20.10">
    <property type="entry name" value="Beta-galactosidase, domain 2"/>
    <property type="match status" value="1"/>
</dbReference>
<evidence type="ECO:0000256" key="7">
    <source>
        <dbReference type="ARBA" id="ARBA00023295"/>
    </source>
</evidence>
<evidence type="ECO:0000256" key="9">
    <source>
        <dbReference type="RuleBase" id="RU003679"/>
    </source>
</evidence>
<dbReference type="EC" id="3.2.1.23" evidence="3 8"/>
<dbReference type="InterPro" id="IPR025972">
    <property type="entry name" value="BetaGal_dom3"/>
</dbReference>
<sequence length="1018" mass="112980">MKIILICLFHLLALLTLPTVSDKSTQPRLSLQSPSEDVESLVTWDEYSIFIRGERVLFLSGEFHPFRLPSPGLWLDIFQKIRALGYSGVSFYLMWGLQESEPGRFQTRPGPYINAEVSGGGLPGWLQRLKGDVRSVAPDFLNATRDYVTNVGRIISEAQITNGGPVVLFQPENEYTMCSGFTSVEEISTCLDKDYMAHVEDLYRESGLVVPFVSNDAVPLGNWAPGTGPGAMDLYGFDNYPFGWGTGCQDPSNWTRILDPLSLYNFTTNRMMSPETPFSIIEYQGGAPDPWGGQGINACAAMINHEFARIFYKLNFGFRATIVNLYMMFDGTNWGNLGYPSGYTSYDVGAAITEDRLVAREKYSEIKLQAQFMQAFPAYLTSQPLGASFANTNTSSLVTTLLRGVSTNFYVVRHFDYGSLESTRYTVDVDTSVGRLTIPTLGGSLTINGRDSKIHVTDYDVGGINLVYSSAEIYTWKKTASKNVLLMYGEEGERHEFAIALALEHPSIVEGDEISHQRNKSATIVQWSVRACRQIIRFGNALEVYLLQRNDAYNYWVLDLPHPPPLGLHMSPSRSNFSVIVKGGYLMRNATIYGDTLALNGDLNGTVEVEVIATPAGCCSALIFNGKHVKTTVNGARLRGVLEYESPMIRNPDLNVMDWHYIDSLPELGLAYNDSRWTQCDRKTSNNPRSLTTPTSLYASDYGYHAGSVLYRGYFVANGDESLLRLSTQGGFAYAHSVWLNSTFLGSWAGSAIIQAKNQTLGFPGKLMRGAPYVITVLVDHMGLDANFYVNEQTMKAPRGLLDYSLSGHQSKSDVTWKITGNFNGEKTVELSRGPLNEGSTFAERQGYHLPGAPFETWQRMAPQDGLSQPGVGLFATTFKLDYPYGYDIPTSIVFTNTSAVDDPRARGLFRIQLFVNGWQFGKYSMFRQFSVPQKHVSLPATYNLAVNNIGPQTAYPIPEGIVNHHGENYLALTLWALDDRGAKLDGIRLENTAIIQTGYAGPDFVDAQSYAVRYGSY</sequence>
<evidence type="ECO:0000259" key="11">
    <source>
        <dbReference type="SMART" id="SM01029"/>
    </source>
</evidence>